<protein>
    <submittedName>
        <fullName evidence="1">Uncharacterized protein</fullName>
    </submittedName>
</protein>
<evidence type="ECO:0000313" key="2">
    <source>
        <dbReference type="Proteomes" id="UP000201622"/>
    </source>
</evidence>
<name>A0A0M3ULK2_9CAUD</name>
<proteinExistence type="predicted"/>
<dbReference type="RefSeq" id="YP_009191627.1">
    <property type="nucleotide sequence ID" value="NC_028699.1"/>
</dbReference>
<keyword evidence="2" id="KW-1185">Reference proteome</keyword>
<gene>
    <name evidence="1" type="ORF">SEN34_21</name>
</gene>
<accession>A0A0M3ULK2</accession>
<dbReference type="EMBL" id="KT630649">
    <property type="protein sequence ID" value="ALF02496.1"/>
    <property type="molecule type" value="Genomic_DNA"/>
</dbReference>
<dbReference type="GeneID" id="26519766"/>
<dbReference type="KEGG" id="vg:26519766"/>
<dbReference type="Proteomes" id="UP000201622">
    <property type="component" value="Segment"/>
</dbReference>
<sequence>MAVSRSKKIVLLVVIVVGYLIGNHKNNEIDKVSGNTEAPEKAAAQQSSNAPTLSEDALLKNEVIFTCKDIARSSLSLPDTFETEQTESGINEKNGEQVYYFTLHFSGMNAFNSRITHTIECYGTVGDKNRTVTYKTFN</sequence>
<organism evidence="1 2">
    <name type="scientific">Salmonella phage SEN34</name>
    <dbReference type="NCBI Taxonomy" id="1647463"/>
    <lineage>
        <taxon>Viruses</taxon>
        <taxon>Duplodnaviria</taxon>
        <taxon>Heunggongvirae</taxon>
        <taxon>Uroviricota</taxon>
        <taxon>Caudoviricetes</taxon>
        <taxon>Brunovirus</taxon>
        <taxon>Brunovirus SEN34</taxon>
    </lineage>
</organism>
<reference evidence="1 2" key="1">
    <citation type="submission" date="2015-08" db="EMBL/GenBank/DDBJ databases">
        <title>Phages of Salmonella enterica subsp. salamae and subsp. diarizonae: novel phages with a mosaic genome structure and activity against pathogenic S. enterica subsp. enterica isolates.</title>
        <authorList>
            <person name="Pastekova L."/>
            <person name="Bosak J."/>
            <person name="Dedicova D."/>
            <person name="Benada O."/>
            <person name="Smarda J."/>
            <person name="Smajs D."/>
        </authorList>
    </citation>
    <scope>NUCLEOTIDE SEQUENCE [LARGE SCALE GENOMIC DNA]</scope>
    <source>
        <strain evidence="1">SEN34</strain>
    </source>
</reference>
<evidence type="ECO:0000313" key="1">
    <source>
        <dbReference type="EMBL" id="ALF02496.1"/>
    </source>
</evidence>